<feature type="domain" description="PDZ" evidence="5">
    <location>
        <begin position="4"/>
        <end position="87"/>
    </location>
</feature>
<dbReference type="AlphaFoldDB" id="A0A8J1XRD0"/>
<dbReference type="Pfam" id="PF00595">
    <property type="entry name" value="PDZ"/>
    <property type="match status" value="1"/>
</dbReference>
<comment type="caution">
    <text evidence="6">The sequence shown here is derived from an EMBL/GenBank/DDBJ whole genome shotgun (WGS) entry which is preliminary data.</text>
</comment>
<protein>
    <recommendedName>
        <fullName evidence="5">PDZ domain-containing protein</fullName>
    </recommendedName>
</protein>
<dbReference type="Proteomes" id="UP000749559">
    <property type="component" value="Unassembled WGS sequence"/>
</dbReference>
<dbReference type="GO" id="GO:0061061">
    <property type="term" value="P:muscle structure development"/>
    <property type="evidence" value="ECO:0007669"/>
    <property type="project" value="TreeGrafter"/>
</dbReference>
<dbReference type="OrthoDB" id="44841at2759"/>
<sequence>MCSVVKLRRTNNSIQWGFTLEGGVDQGYPLYIKTIVPGSPAQKHGLAPGDAVMRIGFEDCPGMNLSAGKAEVLRQGNQLDLVVEKGAVQPDDPRVRAAAENAPRVELVEETSPFINQPGSGPKFKDVKPKTYTVLDQELPESEKGGGKPSSIFDRKREERSKYQQATGPTIQKAYGQKK</sequence>
<keyword evidence="3" id="KW-0862">Zinc</keyword>
<dbReference type="InterPro" id="IPR050604">
    <property type="entry name" value="PDZ-LIM_domain"/>
</dbReference>
<keyword evidence="3" id="KW-0440">LIM domain</keyword>
<keyword evidence="2" id="KW-0963">Cytoplasm</keyword>
<name>A0A8J1XRD0_OWEFU</name>
<dbReference type="GO" id="GO:0003779">
    <property type="term" value="F:actin binding"/>
    <property type="evidence" value="ECO:0007669"/>
    <property type="project" value="TreeGrafter"/>
</dbReference>
<dbReference type="GO" id="GO:0005912">
    <property type="term" value="C:adherens junction"/>
    <property type="evidence" value="ECO:0007669"/>
    <property type="project" value="TreeGrafter"/>
</dbReference>
<dbReference type="PANTHER" id="PTHR24214">
    <property type="entry name" value="PDZ AND LIM DOMAIN PROTEIN ZASP"/>
    <property type="match status" value="1"/>
</dbReference>
<evidence type="ECO:0000256" key="3">
    <source>
        <dbReference type="ARBA" id="ARBA00023038"/>
    </source>
</evidence>
<dbReference type="GO" id="GO:0031941">
    <property type="term" value="C:filamentous actin"/>
    <property type="evidence" value="ECO:0007669"/>
    <property type="project" value="TreeGrafter"/>
</dbReference>
<evidence type="ECO:0000256" key="1">
    <source>
        <dbReference type="ARBA" id="ARBA00004496"/>
    </source>
</evidence>
<dbReference type="PANTHER" id="PTHR24214:SF38">
    <property type="entry name" value="PDZ AND LIM DOMAIN PROTEIN ZASP-RELATED"/>
    <property type="match status" value="1"/>
</dbReference>
<feature type="compositionally biased region" description="Basic and acidic residues" evidence="4">
    <location>
        <begin position="153"/>
        <end position="162"/>
    </location>
</feature>
<comment type="subcellular location">
    <subcellularLocation>
        <location evidence="1">Cytoplasm</location>
    </subcellularLocation>
</comment>
<dbReference type="SUPFAM" id="SSF50156">
    <property type="entry name" value="PDZ domain-like"/>
    <property type="match status" value="1"/>
</dbReference>
<proteinExistence type="predicted"/>
<gene>
    <name evidence="6" type="ORF">OFUS_LOCUS14866</name>
</gene>
<dbReference type="GO" id="GO:0005737">
    <property type="term" value="C:cytoplasm"/>
    <property type="evidence" value="ECO:0007669"/>
    <property type="project" value="UniProtKB-SubCell"/>
</dbReference>
<keyword evidence="7" id="KW-1185">Reference proteome</keyword>
<dbReference type="InterPro" id="IPR036034">
    <property type="entry name" value="PDZ_sf"/>
</dbReference>
<dbReference type="PROSITE" id="PS50106">
    <property type="entry name" value="PDZ"/>
    <property type="match status" value="1"/>
</dbReference>
<dbReference type="EMBL" id="CAIIXF020000007">
    <property type="protein sequence ID" value="CAH1789522.1"/>
    <property type="molecule type" value="Genomic_DNA"/>
</dbReference>
<feature type="region of interest" description="Disordered" evidence="4">
    <location>
        <begin position="113"/>
        <end position="179"/>
    </location>
</feature>
<dbReference type="GO" id="GO:0001725">
    <property type="term" value="C:stress fiber"/>
    <property type="evidence" value="ECO:0007669"/>
    <property type="project" value="TreeGrafter"/>
</dbReference>
<accession>A0A8J1XRD0</accession>
<keyword evidence="3" id="KW-0479">Metal-binding</keyword>
<dbReference type="GO" id="GO:0030036">
    <property type="term" value="P:actin cytoskeleton organization"/>
    <property type="evidence" value="ECO:0007669"/>
    <property type="project" value="TreeGrafter"/>
</dbReference>
<dbReference type="GO" id="GO:0051371">
    <property type="term" value="F:muscle alpha-actinin binding"/>
    <property type="evidence" value="ECO:0007669"/>
    <property type="project" value="TreeGrafter"/>
</dbReference>
<evidence type="ECO:0000259" key="5">
    <source>
        <dbReference type="PROSITE" id="PS50106"/>
    </source>
</evidence>
<evidence type="ECO:0000313" key="6">
    <source>
        <dbReference type="EMBL" id="CAH1789523.1"/>
    </source>
</evidence>
<evidence type="ECO:0000313" key="7">
    <source>
        <dbReference type="Proteomes" id="UP000749559"/>
    </source>
</evidence>
<dbReference type="InterPro" id="IPR001478">
    <property type="entry name" value="PDZ"/>
</dbReference>
<evidence type="ECO:0000256" key="4">
    <source>
        <dbReference type="SAM" id="MobiDB-lite"/>
    </source>
</evidence>
<dbReference type="Gene3D" id="2.30.42.10">
    <property type="match status" value="1"/>
</dbReference>
<organism evidence="6 7">
    <name type="scientific">Owenia fusiformis</name>
    <name type="common">Polychaete worm</name>
    <dbReference type="NCBI Taxonomy" id="6347"/>
    <lineage>
        <taxon>Eukaryota</taxon>
        <taxon>Metazoa</taxon>
        <taxon>Spiralia</taxon>
        <taxon>Lophotrochozoa</taxon>
        <taxon>Annelida</taxon>
        <taxon>Polychaeta</taxon>
        <taxon>Sedentaria</taxon>
        <taxon>Canalipalpata</taxon>
        <taxon>Sabellida</taxon>
        <taxon>Oweniida</taxon>
        <taxon>Oweniidae</taxon>
        <taxon>Owenia</taxon>
    </lineage>
</organism>
<dbReference type="EMBL" id="CAIIXF020000007">
    <property type="protein sequence ID" value="CAH1789523.1"/>
    <property type="molecule type" value="Genomic_DNA"/>
</dbReference>
<evidence type="ECO:0000256" key="2">
    <source>
        <dbReference type="ARBA" id="ARBA00022490"/>
    </source>
</evidence>
<dbReference type="SMART" id="SM00228">
    <property type="entry name" value="PDZ"/>
    <property type="match status" value="1"/>
</dbReference>
<reference evidence="6" key="1">
    <citation type="submission" date="2022-03" db="EMBL/GenBank/DDBJ databases">
        <authorList>
            <person name="Martin C."/>
        </authorList>
    </citation>
    <scope>NUCLEOTIDE SEQUENCE</scope>
</reference>